<dbReference type="InterPro" id="IPR008979">
    <property type="entry name" value="Galactose-bd-like_sf"/>
</dbReference>
<keyword evidence="9" id="KW-1185">Reference proteome</keyword>
<dbReference type="Proteomes" id="UP001303473">
    <property type="component" value="Unassembled WGS sequence"/>
</dbReference>
<evidence type="ECO:0000256" key="2">
    <source>
        <dbReference type="ARBA" id="ARBA00007401"/>
    </source>
</evidence>
<comment type="similarity">
    <text evidence="2">Belongs to the glycosyl hydrolase 2 family.</text>
</comment>
<dbReference type="Gene3D" id="3.20.20.80">
    <property type="entry name" value="Glycosidases"/>
    <property type="match status" value="1"/>
</dbReference>
<comment type="catalytic activity">
    <reaction evidence="1">
        <text>Hydrolysis of terminal non-reducing beta-D-galactose residues in beta-D-galactosides.</text>
        <dbReference type="EC" id="3.2.1.23"/>
    </reaction>
</comment>
<dbReference type="GO" id="GO:0030246">
    <property type="term" value="F:carbohydrate binding"/>
    <property type="evidence" value="ECO:0007669"/>
    <property type="project" value="InterPro"/>
</dbReference>
<dbReference type="SUPFAM" id="SSF49785">
    <property type="entry name" value="Galactose-binding domain-like"/>
    <property type="match status" value="1"/>
</dbReference>
<dbReference type="PRINTS" id="PR00132">
    <property type="entry name" value="GLHYDRLASE2"/>
</dbReference>
<dbReference type="Pfam" id="PF02929">
    <property type="entry name" value="Bgal_small_N"/>
    <property type="match status" value="1"/>
</dbReference>
<dbReference type="InterPro" id="IPR050347">
    <property type="entry name" value="Bact_Beta-galactosidase"/>
</dbReference>
<dbReference type="Pfam" id="PF16353">
    <property type="entry name" value="LacZ_4"/>
    <property type="match status" value="1"/>
</dbReference>
<dbReference type="InterPro" id="IPR006101">
    <property type="entry name" value="Glyco_hydro_2"/>
</dbReference>
<dbReference type="Pfam" id="PF02836">
    <property type="entry name" value="Glyco_hydro_2_C"/>
    <property type="match status" value="1"/>
</dbReference>
<dbReference type="InterPro" id="IPR014718">
    <property type="entry name" value="GH-type_carb-bd"/>
</dbReference>
<dbReference type="InterPro" id="IPR011013">
    <property type="entry name" value="Gal_mutarotase_sf_dom"/>
</dbReference>
<dbReference type="InterPro" id="IPR006104">
    <property type="entry name" value="Glyco_hydro_2_N"/>
</dbReference>
<organism evidence="8 9">
    <name type="scientific">Diplogelasinospora grovesii</name>
    <dbReference type="NCBI Taxonomy" id="303347"/>
    <lineage>
        <taxon>Eukaryota</taxon>
        <taxon>Fungi</taxon>
        <taxon>Dikarya</taxon>
        <taxon>Ascomycota</taxon>
        <taxon>Pezizomycotina</taxon>
        <taxon>Sordariomycetes</taxon>
        <taxon>Sordariomycetidae</taxon>
        <taxon>Sordariales</taxon>
        <taxon>Diplogelasinosporaceae</taxon>
        <taxon>Diplogelasinospora</taxon>
    </lineage>
</organism>
<dbReference type="Pfam" id="PF02837">
    <property type="entry name" value="Glyco_hydro_2_N"/>
    <property type="match status" value="1"/>
</dbReference>
<keyword evidence="5" id="KW-0326">Glycosidase</keyword>
<evidence type="ECO:0000256" key="3">
    <source>
        <dbReference type="ARBA" id="ARBA00012756"/>
    </source>
</evidence>
<dbReference type="EC" id="3.2.1.23" evidence="3"/>
<dbReference type="InterPro" id="IPR006102">
    <property type="entry name" value="Ig-like_GH2"/>
</dbReference>
<feature type="domain" description="Beta galactosidase small chain/" evidence="7">
    <location>
        <begin position="761"/>
        <end position="1047"/>
    </location>
</feature>
<dbReference type="SUPFAM" id="SSF49303">
    <property type="entry name" value="beta-Galactosidase/glucuronidase domain"/>
    <property type="match status" value="2"/>
</dbReference>
<evidence type="ECO:0000313" key="9">
    <source>
        <dbReference type="Proteomes" id="UP001303473"/>
    </source>
</evidence>
<dbReference type="PANTHER" id="PTHR46323">
    <property type="entry name" value="BETA-GALACTOSIDASE"/>
    <property type="match status" value="1"/>
</dbReference>
<dbReference type="InterPro" id="IPR036156">
    <property type="entry name" value="Beta-gal/glucu_dom_sf"/>
</dbReference>
<dbReference type="GO" id="GO:0004565">
    <property type="term" value="F:beta-galactosidase activity"/>
    <property type="evidence" value="ECO:0007669"/>
    <property type="project" value="UniProtKB-EC"/>
</dbReference>
<gene>
    <name evidence="8" type="ORF">QBC46DRAFT_93274</name>
</gene>
<dbReference type="SUPFAM" id="SSF74650">
    <property type="entry name" value="Galactose mutarotase-like"/>
    <property type="match status" value="1"/>
</dbReference>
<keyword evidence="4 8" id="KW-0378">Hydrolase</keyword>
<name>A0AAN6NGS7_9PEZI</name>
<dbReference type="Pfam" id="PF00703">
    <property type="entry name" value="Glyco_hydro_2"/>
    <property type="match status" value="1"/>
</dbReference>
<evidence type="ECO:0000313" key="8">
    <source>
        <dbReference type="EMBL" id="KAK3945489.1"/>
    </source>
</evidence>
<dbReference type="SMART" id="SM01038">
    <property type="entry name" value="Bgal_small_N"/>
    <property type="match status" value="1"/>
</dbReference>
<evidence type="ECO:0000259" key="7">
    <source>
        <dbReference type="SMART" id="SM01038"/>
    </source>
</evidence>
<dbReference type="FunFam" id="3.20.20.80:FF:000018">
    <property type="entry name" value="Beta-galactosidase"/>
    <property type="match status" value="1"/>
</dbReference>
<dbReference type="InterPro" id="IPR032312">
    <property type="entry name" value="LacZ_4"/>
</dbReference>
<dbReference type="EMBL" id="MU853754">
    <property type="protein sequence ID" value="KAK3945489.1"/>
    <property type="molecule type" value="Genomic_DNA"/>
</dbReference>
<evidence type="ECO:0000256" key="4">
    <source>
        <dbReference type="ARBA" id="ARBA00022801"/>
    </source>
</evidence>
<dbReference type="AlphaFoldDB" id="A0AAN6NGS7"/>
<dbReference type="Gene3D" id="2.60.120.260">
    <property type="entry name" value="Galactose-binding domain-like"/>
    <property type="match status" value="1"/>
</dbReference>
<reference evidence="9" key="1">
    <citation type="journal article" date="2023" name="Mol. Phylogenet. Evol.">
        <title>Genome-scale phylogeny and comparative genomics of the fungal order Sordariales.</title>
        <authorList>
            <person name="Hensen N."/>
            <person name="Bonometti L."/>
            <person name="Westerberg I."/>
            <person name="Brannstrom I.O."/>
            <person name="Guillou S."/>
            <person name="Cros-Aarteil S."/>
            <person name="Calhoun S."/>
            <person name="Haridas S."/>
            <person name="Kuo A."/>
            <person name="Mondo S."/>
            <person name="Pangilinan J."/>
            <person name="Riley R."/>
            <person name="LaButti K."/>
            <person name="Andreopoulos B."/>
            <person name="Lipzen A."/>
            <person name="Chen C."/>
            <person name="Yan M."/>
            <person name="Daum C."/>
            <person name="Ng V."/>
            <person name="Clum A."/>
            <person name="Steindorff A."/>
            <person name="Ohm R.A."/>
            <person name="Martin F."/>
            <person name="Silar P."/>
            <person name="Natvig D.O."/>
            <person name="Lalanne C."/>
            <person name="Gautier V."/>
            <person name="Ament-Velasquez S.L."/>
            <person name="Kruys A."/>
            <person name="Hutchinson M.I."/>
            <person name="Powell A.J."/>
            <person name="Barry K."/>
            <person name="Miller A.N."/>
            <person name="Grigoriev I.V."/>
            <person name="Debuchy R."/>
            <person name="Gladieux P."/>
            <person name="Hiltunen Thoren M."/>
            <person name="Johannesson H."/>
        </authorList>
    </citation>
    <scope>NUCLEOTIDE SEQUENCE [LARGE SCALE GENOMIC DNA]</scope>
    <source>
        <strain evidence="9">CBS 340.73</strain>
    </source>
</reference>
<evidence type="ECO:0000256" key="6">
    <source>
        <dbReference type="ARBA" id="ARBA00032230"/>
    </source>
</evidence>
<evidence type="ECO:0000256" key="5">
    <source>
        <dbReference type="ARBA" id="ARBA00023295"/>
    </source>
</evidence>
<dbReference type="PANTHER" id="PTHR46323:SF2">
    <property type="entry name" value="BETA-GALACTOSIDASE"/>
    <property type="match status" value="1"/>
</dbReference>
<dbReference type="InterPro" id="IPR017853">
    <property type="entry name" value="GH"/>
</dbReference>
<dbReference type="SUPFAM" id="SSF51445">
    <property type="entry name" value="(Trans)glycosidases"/>
    <property type="match status" value="1"/>
</dbReference>
<protein>
    <recommendedName>
        <fullName evidence="3">beta-galactosidase</fullName>
        <ecNumber evidence="3">3.2.1.23</ecNumber>
    </recommendedName>
    <alternativeName>
        <fullName evidence="6">Lactase</fullName>
    </alternativeName>
</protein>
<evidence type="ECO:0000256" key="1">
    <source>
        <dbReference type="ARBA" id="ARBA00001412"/>
    </source>
</evidence>
<accession>A0AAN6NGS7</accession>
<dbReference type="Gene3D" id="2.70.98.10">
    <property type="match status" value="1"/>
</dbReference>
<comment type="caution">
    <text evidence="8">The sequence shown here is derived from an EMBL/GenBank/DDBJ whole genome shotgun (WGS) entry which is preliminary data.</text>
</comment>
<proteinExistence type="inferred from homology"/>
<dbReference type="Gene3D" id="2.60.40.10">
    <property type="entry name" value="Immunoglobulins"/>
    <property type="match status" value="2"/>
</dbReference>
<dbReference type="InterPro" id="IPR013783">
    <property type="entry name" value="Ig-like_fold"/>
</dbReference>
<dbReference type="GO" id="GO:0009341">
    <property type="term" value="C:beta-galactosidase complex"/>
    <property type="evidence" value="ECO:0007669"/>
    <property type="project" value="InterPro"/>
</dbReference>
<dbReference type="GO" id="GO:0005990">
    <property type="term" value="P:lactose catabolic process"/>
    <property type="evidence" value="ECO:0007669"/>
    <property type="project" value="TreeGrafter"/>
</dbReference>
<dbReference type="InterPro" id="IPR006103">
    <property type="entry name" value="Glyco_hydro_2_cat"/>
</dbReference>
<dbReference type="InterPro" id="IPR004199">
    <property type="entry name" value="B-gal_small/dom_5"/>
</dbReference>
<sequence length="1047" mass="119867">MSGRNIPAVHPSCSSTLPIRTSQTDQLHVFPTSTPDWNNLKVIHRNTLPPRAHFHLYETEKDALTRDVARSKAQLLSGRWLFRLSKFPLEGPTDFWNQDFDALSKSSEWNHIQVPGMWQCQGFGKGPQYTNINFPWPVNPPYVPIDDNECGRYVTRFILSEKDKDHQLRLRFEGVDSAFTVWVNDHEVGYSQGARNPSEFDITPFVNYDERNTLSVEVYQRCDGSYIEDQDQWWLSGIFRDVWLHKFPKTHFQDLHVQTIQNEKYDTWTFRVTAKVNHAADVSLQLLDADGKTVVRKGRAGESIVHFETDIHNPHTWTAETPYLYTLILSMKGCAVTQKVGFRQVELIDGVFCVNGEPIKLRGVNRHEHHPDSGRAVPYAWLKRDLLLMKQHNINAIRTSHYINDPRLYDLADELGLWILDECDLECHGLFVVGGDGNSFASNNPDWEEAYVDRARQMVMRDYNHPSIILWSLGNESGHGRNHQAMYDFIKSVDTSRPIHYEGDWNAESADIISRMYASVGDMENYAREREWNKPVVLCEYVHAMGNGPGAIKEYIEIFYRYPRLMGGFVWEWANHGLRTKNKDGEEYMAYGGDFGDDPNDYNFVMDGLCFSNHTPTPGLIEYKKATEPVQVLDFEDGSVRIVNRYDFLSLDHLRCRWRIVAGRSHLPGLEVEIPKGLKPHTSAVIKIPNLPRILSPDSHLTLEFSYAEATPWCETGHVVATGQIRLSPPANLPLLQSPTYPFAAKVVNKTVLSISAPLSPAWEFDLTQGALTSWIRPSFEGGNILTEPLRIDLYRAQTDNDRGCDFGRNWTDRRLHQMKNHLIQASWNQKSDGAVEVMVKGRIAPPVVNWALEHTTTYLFSRDAVHIKVRAKPTGYGLPRAWARFGLTTGIMGCETVGWFGRGPGESYRDKKESQLVGTYERKVDELFTDYEFPQENGNRCDVRWVEFCEGGGGGRGISRRRPGKRLLRARFGTHEGASFTALHYDTKSLEESQHPYELHKKKREDTVVHLDWYHHGLGTGSCGPETLPEYTLRADQEFECEIVLD</sequence>